<comment type="caution">
    <text evidence="2">The sequence shown here is derived from an EMBL/GenBank/DDBJ whole genome shotgun (WGS) entry which is preliminary data.</text>
</comment>
<reference evidence="2 3" key="1">
    <citation type="submission" date="2018-03" db="EMBL/GenBank/DDBJ databases">
        <title>Genomes of Pezizomycetes fungi and the evolution of truffles.</title>
        <authorList>
            <person name="Murat C."/>
            <person name="Payen T."/>
            <person name="Noel B."/>
            <person name="Kuo A."/>
            <person name="Martin F.M."/>
        </authorList>
    </citation>
    <scope>NUCLEOTIDE SEQUENCE [LARGE SCALE GENOMIC DNA]</scope>
    <source>
        <strain evidence="2">091103-1</strain>
    </source>
</reference>
<protein>
    <submittedName>
        <fullName evidence="2">Uncharacterized protein</fullName>
    </submittedName>
</protein>
<evidence type="ECO:0000313" key="3">
    <source>
        <dbReference type="Proteomes" id="UP000246991"/>
    </source>
</evidence>
<dbReference type="OrthoDB" id="5415656at2759"/>
<feature type="compositionally biased region" description="Gly residues" evidence="1">
    <location>
        <begin position="162"/>
        <end position="172"/>
    </location>
</feature>
<proteinExistence type="predicted"/>
<organism evidence="2 3">
    <name type="scientific">Tuber magnatum</name>
    <name type="common">white Piedmont truffle</name>
    <dbReference type="NCBI Taxonomy" id="42249"/>
    <lineage>
        <taxon>Eukaryota</taxon>
        <taxon>Fungi</taxon>
        <taxon>Dikarya</taxon>
        <taxon>Ascomycota</taxon>
        <taxon>Pezizomycotina</taxon>
        <taxon>Pezizomycetes</taxon>
        <taxon>Pezizales</taxon>
        <taxon>Tuberaceae</taxon>
        <taxon>Tuber</taxon>
    </lineage>
</organism>
<dbReference type="Proteomes" id="UP000246991">
    <property type="component" value="Unassembled WGS sequence"/>
</dbReference>
<evidence type="ECO:0000313" key="2">
    <source>
        <dbReference type="EMBL" id="PWW77418.1"/>
    </source>
</evidence>
<feature type="compositionally biased region" description="Basic and acidic residues" evidence="1">
    <location>
        <begin position="222"/>
        <end position="236"/>
    </location>
</feature>
<keyword evidence="3" id="KW-1185">Reference proteome</keyword>
<feature type="region of interest" description="Disordered" evidence="1">
    <location>
        <begin position="157"/>
        <end position="299"/>
    </location>
</feature>
<name>A0A317SSR4_9PEZI</name>
<evidence type="ECO:0000256" key="1">
    <source>
        <dbReference type="SAM" id="MobiDB-lite"/>
    </source>
</evidence>
<dbReference type="EMBL" id="PYWC01000022">
    <property type="protein sequence ID" value="PWW77418.1"/>
    <property type="molecule type" value="Genomic_DNA"/>
</dbReference>
<dbReference type="AlphaFoldDB" id="A0A317SSR4"/>
<gene>
    <name evidence="2" type="ORF">C7212DRAFT_342718</name>
</gene>
<accession>A0A317SSR4</accession>
<feature type="compositionally biased region" description="Basic and acidic residues" evidence="1">
    <location>
        <begin position="202"/>
        <end position="211"/>
    </location>
</feature>
<sequence length="299" mass="31318">MEGKTTASPSSSPTKLYVPRSPLQRAAITINALANSEYLTHFPVVTPGDTAYASRIVQDLPLGVGSNTHTLAFAMSTPMSLASSPEFTSYAALQNEVTAGAILKHWRLVKASRELNTPTPVTKGAGDCGGVWDALEKCWGKKVAEDAWFDYLNSGGEEKAGGGEGGAVGGESGDPRGRPWKRTNPDLMLIDGAVGQSGGSEHLSEGARERPTPATGAVRKSGGREGPRVETRKRAFPDPTPTPSAGGPAPARPHKMGRTLNSLENIRGRHTVRHPSSARSGSCPGDHGAGPELEPGHDM</sequence>